<feature type="compositionally biased region" description="Acidic residues" evidence="1">
    <location>
        <begin position="2497"/>
        <end position="2513"/>
    </location>
</feature>
<evidence type="ECO:0000259" key="3">
    <source>
        <dbReference type="Pfam" id="PF14225"/>
    </source>
</evidence>
<feature type="compositionally biased region" description="Acidic residues" evidence="1">
    <location>
        <begin position="2524"/>
        <end position="2543"/>
    </location>
</feature>
<evidence type="ECO:0000256" key="1">
    <source>
        <dbReference type="SAM" id="MobiDB-lite"/>
    </source>
</evidence>
<dbReference type="Pfam" id="PF14225">
    <property type="entry name" value="MOR2-PAG1_C"/>
    <property type="match status" value="1"/>
</dbReference>
<feature type="region of interest" description="Disordered" evidence="1">
    <location>
        <begin position="1419"/>
        <end position="1438"/>
    </location>
</feature>
<protein>
    <submittedName>
        <fullName evidence="4">Uncharacterized protein</fullName>
    </submittedName>
</protein>
<feature type="compositionally biased region" description="Polar residues" evidence="1">
    <location>
        <begin position="189"/>
        <end position="204"/>
    </location>
</feature>
<reference evidence="4" key="1">
    <citation type="submission" date="2021-03" db="EMBL/GenBank/DDBJ databases">
        <title>Draft genome sequence of rust myrtle Austropuccinia psidii MF-1, a brazilian biotype.</title>
        <authorList>
            <person name="Quecine M.C."/>
            <person name="Pachon D.M.R."/>
            <person name="Bonatelli M.L."/>
            <person name="Correr F.H."/>
            <person name="Franceschini L.M."/>
            <person name="Leite T.F."/>
            <person name="Margarido G.R.A."/>
            <person name="Almeida C.A."/>
            <person name="Ferrarezi J.A."/>
            <person name="Labate C.A."/>
        </authorList>
    </citation>
    <scope>NUCLEOTIDE SEQUENCE</scope>
    <source>
        <strain evidence="4">MF-1</strain>
    </source>
</reference>
<feature type="compositionally biased region" description="Polar residues" evidence="1">
    <location>
        <begin position="2441"/>
        <end position="2450"/>
    </location>
</feature>
<feature type="region of interest" description="Disordered" evidence="1">
    <location>
        <begin position="2441"/>
        <end position="2574"/>
    </location>
</feature>
<feature type="domain" description="Cell morphogenesis protein C-terminal" evidence="3">
    <location>
        <begin position="2029"/>
        <end position="2274"/>
    </location>
</feature>
<gene>
    <name evidence="4" type="ORF">O181_021700</name>
</gene>
<feature type="compositionally biased region" description="Low complexity" evidence="1">
    <location>
        <begin position="2451"/>
        <end position="2477"/>
    </location>
</feature>
<dbReference type="PANTHER" id="PTHR12295">
    <property type="entry name" value="FURRY-RELATED"/>
    <property type="match status" value="1"/>
</dbReference>
<evidence type="ECO:0000313" key="4">
    <source>
        <dbReference type="EMBL" id="MBW0481985.1"/>
    </source>
</evidence>
<feature type="compositionally biased region" description="Basic and acidic residues" evidence="1">
    <location>
        <begin position="2544"/>
        <end position="2560"/>
    </location>
</feature>
<feature type="region of interest" description="Disordered" evidence="1">
    <location>
        <begin position="131"/>
        <end position="172"/>
    </location>
</feature>
<dbReference type="InterPro" id="IPR025614">
    <property type="entry name" value="Cell_morpho_N"/>
</dbReference>
<dbReference type="GO" id="GO:0000902">
    <property type="term" value="P:cell morphogenesis"/>
    <property type="evidence" value="ECO:0007669"/>
    <property type="project" value="InterPro"/>
</dbReference>
<keyword evidence="5" id="KW-1185">Reference proteome</keyword>
<dbReference type="Pfam" id="PF14222">
    <property type="entry name" value="MOR2-PAG1_N"/>
    <property type="match status" value="1"/>
</dbReference>
<dbReference type="SUPFAM" id="SSF48371">
    <property type="entry name" value="ARM repeat"/>
    <property type="match status" value="2"/>
</dbReference>
<dbReference type="PANTHER" id="PTHR12295:SF30">
    <property type="entry name" value="PROTEIN FURRY"/>
    <property type="match status" value="1"/>
</dbReference>
<organism evidence="4 5">
    <name type="scientific">Austropuccinia psidii MF-1</name>
    <dbReference type="NCBI Taxonomy" id="1389203"/>
    <lineage>
        <taxon>Eukaryota</taxon>
        <taxon>Fungi</taxon>
        <taxon>Dikarya</taxon>
        <taxon>Basidiomycota</taxon>
        <taxon>Pucciniomycotina</taxon>
        <taxon>Pucciniomycetes</taxon>
        <taxon>Pucciniales</taxon>
        <taxon>Sphaerophragmiaceae</taxon>
        <taxon>Austropuccinia</taxon>
    </lineage>
</organism>
<feature type="compositionally biased region" description="Polar residues" evidence="1">
    <location>
        <begin position="211"/>
        <end position="223"/>
    </location>
</feature>
<dbReference type="InterPro" id="IPR025481">
    <property type="entry name" value="Cell_Morphogen_C"/>
</dbReference>
<feature type="region of interest" description="Disordered" evidence="1">
    <location>
        <begin position="187"/>
        <end position="237"/>
    </location>
</feature>
<dbReference type="EMBL" id="AVOT02006604">
    <property type="protein sequence ID" value="MBW0481985.1"/>
    <property type="molecule type" value="Genomic_DNA"/>
</dbReference>
<name>A0A9Q3CF34_9BASI</name>
<dbReference type="GO" id="GO:0030427">
    <property type="term" value="C:site of polarized growth"/>
    <property type="evidence" value="ECO:0007669"/>
    <property type="project" value="TreeGrafter"/>
</dbReference>
<feature type="compositionally biased region" description="Polar residues" evidence="1">
    <location>
        <begin position="131"/>
        <end position="154"/>
    </location>
</feature>
<accession>A0A9Q3CF34</accession>
<feature type="region of interest" description="Disordered" evidence="1">
    <location>
        <begin position="251"/>
        <end position="272"/>
    </location>
</feature>
<dbReference type="GO" id="GO:0005938">
    <property type="term" value="C:cell cortex"/>
    <property type="evidence" value="ECO:0007669"/>
    <property type="project" value="TreeGrafter"/>
</dbReference>
<feature type="region of interest" description="Disordered" evidence="1">
    <location>
        <begin position="58"/>
        <end position="79"/>
    </location>
</feature>
<dbReference type="InterPro" id="IPR016024">
    <property type="entry name" value="ARM-type_fold"/>
</dbReference>
<evidence type="ECO:0000313" key="5">
    <source>
        <dbReference type="Proteomes" id="UP000765509"/>
    </source>
</evidence>
<sequence length="2574" mass="287695">MRVRLMLSVVDAPSLQLGLPTLLVESDLGRIKLDPSLLRQILEMQIEIPDLDDQLPQPSIAVNPTHHHPSSNPSLSRPFGGQKFHFNLANVSANPVNSSINSTGFTPTFESNFNLLNKKLIHKSNNNLNEFSHQLAPPSTTSSNLSHSIKSLNKQAQQQQPPPPLPPSQNVNHHLNQLNHQIQNNLFNRSNTPSRQRSMTNSKSLNHHHQSNFNYDNLSSNQKGFKDRIHSPIKSNHDPSTLAFSVSSINHSIHHQKSHRSRSDTTTTTTTNSIISTSDNLSPLEVAIYLILDRFFGECETKINQLLNKPIPTATQDDVYIPYLLGPGVDPSFDATFESLAQISKKNSNQVINLVMRWKSKQVDGIHESSIQRAISSHSNSNSTRRVISILSERKGLALVYILCRALIAIVQALTREALSGELGSRLEDIVFNSIKNADPHSTARNPNKQANMNMFAYLLGALSNIRFASVSDRFASEIDLMYRSGLLRDQKDTEARLGYLIRAVQFLKLKVYPIEAFEDAIEFISTFASIFETSKGSFIKTTMAETLGPLLAQVVQSATAEVNHPVWNKAIITIFNKAHSMSDKPSKSRYCICTVPLISATVGAAPQDFLLMKWSETADWCFSKLKDKTTRPVVMLGIVQLVWSYLHRVREGVSALNKRLDPLLKNIFPPDRKIIYPSDVSFDTFISLIHFILYWQLDYGSDFVLKTLLSSSSDSNENHLGLVAQVGPERLIIGLTGSLRALSSFEKGEDPPYPMINENQNALKTASYLPPGYQFAPNTDQNQHFNHGRVLKAEILEKPRIKTFVDAFGSKVIEIAAYCDRTLAGFVITDSKYVNPWNDSLSQRAEAVDGPNIIKRHGPFTVEYPRALQPTFEVLQTCIQAWPRILNSPTSESAALGILFRGLISLDTSVAVESKLCLRRFLEAGKAFLVVQAYTRFLTKPEFFARCKPALQKGLDAEFESLIKFWVEALSAWCDQLRKSSSNEPDSDLTSSPNFGSEASKLICHLEANGLVLLCFSSFYVRRSALDALRITSTARKIIEESGFAPTPNSQTFKSHPSFTNLLEEAETYLFDTFNLDELTSTEQNRLMKWKKHRKLGSGKGITRLLESDNSADNVLLCFALSSIFSTVLKHLPQTITHARTLLYAQLQRIYPLVAEIAGVGGRSSINNPNGIITSSSDDPNLYMSWSSFLISMTSITTSQDPKSHSFSSSIDTLSNTNQSFTRERTISPGEDLIQTLLPFLTSDQSSFREATVRALSSIHVSMYPTLLEGLSRLAHHLTSERKMIEAQKDRLARPNGAMKITRLFSAIGKLHESTTRLLFHPEFNLDERMVEVLVRFSRETCLFVRSRQTMDDYLTISIRKSLLVFGERLLRKLGANLEPDLKLKVNQLCPNDLLIDMFNLAEDWSLRTFGSLNNNSVQAGSSSPRPAGGLPSRASSLSNRSNIISTSNGSDLIIASATMIATLCENILDVRVGNGSQRRIECETDRPTVTINRILRWSVALFEKNISKAHAQVRRAFIGSVKNSSESDRILEAALAMCWNESDTLPVQQTLFGVLSSTLMTQPTLKIRQEALLALCLARLTHRDLALRQRVIDLLKSYGLLNTPLDFLDDVEVRLGSTFSGHHLDAQFQTSMAICNNRMVDPADFIIELGMRIMQIDSQKSKQLSRLMPTWLTQIQLPESLPNNNSSLKIRTLLNILVVIALKILEIAPDEVRPIWSSFANASTYNSMTIVNYFVEQTARRGSPEFVKLARTLLSCMSDGNGVETIIKDLLRIVEPAKLSATLDVTSCAESNSDPRQFEIDSYFPLLSSRTILSPMQAAILLLGETMVLRPLLFGDRLAHVLHAYMIQADHTNTFFRDQMRDGLVRFMEMLTRIQRSEHPGPINSKGLQTALTLSESDCESWRSFWEFDDLGSSRRHRKGPPSNMVPLIEQIVHLSSKLLPDFGQNWAKVTIEWATQCPVRHAACRSLQVFGAIASSVNPTLLGELLVRLSSTASDPSPDIRLFALEVLTTYSIYAKLQPVNNAILAQLFWIGVSCLETSNDLEFLESIDLLKAILNSIEGNTCLEIATSRPKSWEFDSGPIRALVVKGLRSSQTCQATWSLIKSLLSVPDHFRIIDWINGGLAFLYVACLPWCLQILETGVMQYEMDEIALKLGELASSMGMDGLSRVMISFSKNRFRTKEDFLRQAVNGIREYFLPKFGSEILIVYLGLLCNPLEWLRVKTLVVLKLFVRMIEPSSAEMMELGYDLLTPLLNLLHTNVSHLALDILAEPLPTKSRAGNGKKNNFTEEGLLKNVFGTPDETGWCVPNPQDTMKLTRSKLTDVANTFTMSFISENLTRPIPVEFTHEWNHEVDQSLDVQTQSDFAETNESFGDMVSTLHDLSDFFGQDSSNSSSQISSPLNPSSARVAAILSRSLSKRRANRPSLHVKSINGIYQVESSSNGANNKFISSSSSPNVSRPQSMVSFSSSSSPLQPQTLKDQDQHQGSFKKSFSADSGDDEDEDEEISEEEIEGNGKNSSNENLDTDEDEDNQSSVFDLDDLDNYNKDEFDQSKMMDPLKLRRKSRQVGMDVQV</sequence>
<dbReference type="OrthoDB" id="6287725at2759"/>
<feature type="domain" description="Cell morphogenesis protein N-terminal" evidence="2">
    <location>
        <begin position="393"/>
        <end position="975"/>
    </location>
</feature>
<proteinExistence type="predicted"/>
<dbReference type="InterPro" id="IPR039867">
    <property type="entry name" value="Furry/Tao3/Mor2"/>
</dbReference>
<feature type="compositionally biased region" description="Polar residues" evidence="1">
    <location>
        <begin position="2485"/>
        <end position="2495"/>
    </location>
</feature>
<dbReference type="Proteomes" id="UP000765509">
    <property type="component" value="Unassembled WGS sequence"/>
</dbReference>
<evidence type="ECO:0000259" key="2">
    <source>
        <dbReference type="Pfam" id="PF14222"/>
    </source>
</evidence>
<comment type="caution">
    <text evidence="4">The sequence shown here is derived from an EMBL/GenBank/DDBJ whole genome shotgun (WGS) entry which is preliminary data.</text>
</comment>